<evidence type="ECO:0000256" key="1">
    <source>
        <dbReference type="ARBA" id="ARBA00023015"/>
    </source>
</evidence>
<evidence type="ECO:0000313" key="6">
    <source>
        <dbReference type="EMBL" id="MFD0851199.1"/>
    </source>
</evidence>
<evidence type="ECO:0000256" key="3">
    <source>
        <dbReference type="ARBA" id="ARBA00023163"/>
    </source>
</evidence>
<dbReference type="PROSITE" id="PS50043">
    <property type="entry name" value="HTH_LUXR_2"/>
    <property type="match status" value="1"/>
</dbReference>
<protein>
    <submittedName>
        <fullName evidence="6">Response regulator transcription factor</fullName>
    </submittedName>
</protein>
<dbReference type="InterPro" id="IPR036388">
    <property type="entry name" value="WH-like_DNA-bd_sf"/>
</dbReference>
<comment type="caution">
    <text evidence="6">The sequence shown here is derived from an EMBL/GenBank/DDBJ whole genome shotgun (WGS) entry which is preliminary data.</text>
</comment>
<organism evidence="6 7">
    <name type="scientific">Actinomadura adrarensis</name>
    <dbReference type="NCBI Taxonomy" id="1819600"/>
    <lineage>
        <taxon>Bacteria</taxon>
        <taxon>Bacillati</taxon>
        <taxon>Actinomycetota</taxon>
        <taxon>Actinomycetes</taxon>
        <taxon>Streptosporangiales</taxon>
        <taxon>Thermomonosporaceae</taxon>
        <taxon>Actinomadura</taxon>
    </lineage>
</organism>
<reference evidence="7" key="1">
    <citation type="journal article" date="2019" name="Int. J. Syst. Evol. Microbiol.">
        <title>The Global Catalogue of Microorganisms (GCM) 10K type strain sequencing project: providing services to taxonomists for standard genome sequencing and annotation.</title>
        <authorList>
            <consortium name="The Broad Institute Genomics Platform"/>
            <consortium name="The Broad Institute Genome Sequencing Center for Infectious Disease"/>
            <person name="Wu L."/>
            <person name="Ma J."/>
        </authorList>
    </citation>
    <scope>NUCLEOTIDE SEQUENCE [LARGE SCALE GENOMIC DNA]</scope>
    <source>
        <strain evidence="7">JCM 31696</strain>
    </source>
</reference>
<dbReference type="Gene3D" id="1.10.10.10">
    <property type="entry name" value="Winged helix-like DNA-binding domain superfamily/Winged helix DNA-binding domain"/>
    <property type="match status" value="1"/>
</dbReference>
<feature type="region of interest" description="Disordered" evidence="4">
    <location>
        <begin position="1"/>
        <end position="22"/>
    </location>
</feature>
<dbReference type="InterPro" id="IPR016032">
    <property type="entry name" value="Sig_transdc_resp-reg_C-effctor"/>
</dbReference>
<keyword evidence="1" id="KW-0805">Transcription regulation</keyword>
<proteinExistence type="predicted"/>
<keyword evidence="7" id="KW-1185">Reference proteome</keyword>
<name>A0ABW3CBB1_9ACTN</name>
<evidence type="ECO:0000256" key="2">
    <source>
        <dbReference type="ARBA" id="ARBA00023125"/>
    </source>
</evidence>
<accession>A0ABW3CBB1</accession>
<dbReference type="PRINTS" id="PR00038">
    <property type="entry name" value="HTHLUXR"/>
</dbReference>
<feature type="non-terminal residue" evidence="6">
    <location>
        <position position="1"/>
    </location>
</feature>
<feature type="domain" description="HTH luxR-type" evidence="5">
    <location>
        <begin position="15"/>
        <end position="76"/>
    </location>
</feature>
<evidence type="ECO:0000259" key="5">
    <source>
        <dbReference type="PROSITE" id="PS50043"/>
    </source>
</evidence>
<keyword evidence="3" id="KW-0804">Transcription</keyword>
<dbReference type="CDD" id="cd06170">
    <property type="entry name" value="LuxR_C_like"/>
    <property type="match status" value="1"/>
</dbReference>
<dbReference type="Proteomes" id="UP001597083">
    <property type="component" value="Unassembled WGS sequence"/>
</dbReference>
<dbReference type="EMBL" id="JBHTIR010000276">
    <property type="protein sequence ID" value="MFD0851199.1"/>
    <property type="molecule type" value="Genomic_DNA"/>
</dbReference>
<keyword evidence="2" id="KW-0238">DNA-binding</keyword>
<gene>
    <name evidence="6" type="ORF">ACFQ07_03165</name>
</gene>
<dbReference type="PANTHER" id="PTHR44688">
    <property type="entry name" value="DNA-BINDING TRANSCRIPTIONAL ACTIVATOR DEVR_DOSR"/>
    <property type="match status" value="1"/>
</dbReference>
<evidence type="ECO:0000313" key="7">
    <source>
        <dbReference type="Proteomes" id="UP001597083"/>
    </source>
</evidence>
<dbReference type="Pfam" id="PF00196">
    <property type="entry name" value="GerE"/>
    <property type="match status" value="1"/>
</dbReference>
<dbReference type="InterPro" id="IPR000792">
    <property type="entry name" value="Tscrpt_reg_LuxR_C"/>
</dbReference>
<dbReference type="PANTHER" id="PTHR44688:SF16">
    <property type="entry name" value="DNA-BINDING TRANSCRIPTIONAL ACTIVATOR DEVR_DOSR"/>
    <property type="match status" value="1"/>
</dbReference>
<dbReference type="SMART" id="SM00421">
    <property type="entry name" value="HTH_LUXR"/>
    <property type="match status" value="1"/>
</dbReference>
<sequence length="76" mass="8592">ARELQATGETARKRDTETPAQLTAQEAQIVRLTSTGLTNKEIAARLYVSPRTVEYHLRKVYTKLGITSRHQLQNVI</sequence>
<dbReference type="SUPFAM" id="SSF46894">
    <property type="entry name" value="C-terminal effector domain of the bipartite response regulators"/>
    <property type="match status" value="1"/>
</dbReference>
<evidence type="ECO:0000256" key="4">
    <source>
        <dbReference type="SAM" id="MobiDB-lite"/>
    </source>
</evidence>